<evidence type="ECO:0000259" key="3">
    <source>
        <dbReference type="PROSITE" id="PS51186"/>
    </source>
</evidence>
<sequence length="261" mass="29168">MVSHPRTTSRSLVARFLGRGPLERLPKRPDDREALLDLIAWQVLPAGSTEDEPGLNLRLRGFTEDTAMLRRALVDHGRVERAKDGSLYTGLVQRPEITIRPAQESDDAEINRLTVASYLEAGHFPDAKSGYLLRISTSASARRTEAETWVAERGELMMGSVTLAEHGGVWADVAGPGELEFRLLTVDPAVQRSGTGRALVQAILEEGRRRPHIHRVVLSTNQEWTAANDLYREAGFQRFPERDWTPEARPDLILRGYAKDV</sequence>
<keyword evidence="1 4" id="KW-0808">Transferase</keyword>
<dbReference type="CDD" id="cd04301">
    <property type="entry name" value="NAT_SF"/>
    <property type="match status" value="1"/>
</dbReference>
<dbReference type="InterPro" id="IPR000182">
    <property type="entry name" value="GNAT_dom"/>
</dbReference>
<evidence type="ECO:0000256" key="1">
    <source>
        <dbReference type="ARBA" id="ARBA00022679"/>
    </source>
</evidence>
<name>A0A496PJM1_9MICC</name>
<dbReference type="Gene3D" id="3.40.630.30">
    <property type="match status" value="1"/>
</dbReference>
<dbReference type="InterPro" id="IPR016181">
    <property type="entry name" value="Acyl_CoA_acyltransferase"/>
</dbReference>
<feature type="domain" description="N-acetyltransferase" evidence="3">
    <location>
        <begin position="97"/>
        <end position="259"/>
    </location>
</feature>
<dbReference type="Pfam" id="PF13508">
    <property type="entry name" value="Acetyltransf_7"/>
    <property type="match status" value="1"/>
</dbReference>
<keyword evidence="2" id="KW-0012">Acyltransferase</keyword>
<dbReference type="InterPro" id="IPR050832">
    <property type="entry name" value="Bact_Acetyltransf"/>
</dbReference>
<evidence type="ECO:0000313" key="4">
    <source>
        <dbReference type="EMBL" id="RKW70695.1"/>
    </source>
</evidence>
<dbReference type="EMBL" id="QQXL01000003">
    <property type="protein sequence ID" value="RKW70695.1"/>
    <property type="molecule type" value="Genomic_DNA"/>
</dbReference>
<reference evidence="4 5" key="1">
    <citation type="submission" date="2018-07" db="EMBL/GenBank/DDBJ databases">
        <title>Arthrobacter sp. nov., isolated from raw cow's milk with high bacterial count.</title>
        <authorList>
            <person name="Hahne J."/>
            <person name="Isele D."/>
            <person name="Lipski A."/>
        </authorList>
    </citation>
    <scope>NUCLEOTIDE SEQUENCE [LARGE SCALE GENOMIC DNA]</scope>
    <source>
        <strain evidence="4 5">JZ R-183</strain>
    </source>
</reference>
<comment type="caution">
    <text evidence="4">The sequence shown here is derived from an EMBL/GenBank/DDBJ whole genome shotgun (WGS) entry which is preliminary data.</text>
</comment>
<keyword evidence="5" id="KW-1185">Reference proteome</keyword>
<protein>
    <submittedName>
        <fullName evidence="4">GNAT family N-acetyltransferase</fullName>
    </submittedName>
</protein>
<gene>
    <name evidence="4" type="ORF">DWQ67_06175</name>
</gene>
<accession>A0A496PJM1</accession>
<dbReference type="InterPro" id="IPR018656">
    <property type="entry name" value="DUF2087"/>
</dbReference>
<dbReference type="Pfam" id="PF09860">
    <property type="entry name" value="DUF2087"/>
    <property type="match status" value="1"/>
</dbReference>
<dbReference type="PANTHER" id="PTHR43877">
    <property type="entry name" value="AMINOALKYLPHOSPHONATE N-ACETYLTRANSFERASE-RELATED-RELATED"/>
    <property type="match status" value="1"/>
</dbReference>
<proteinExistence type="predicted"/>
<dbReference type="Proteomes" id="UP000273119">
    <property type="component" value="Unassembled WGS sequence"/>
</dbReference>
<evidence type="ECO:0000313" key="5">
    <source>
        <dbReference type="Proteomes" id="UP000273119"/>
    </source>
</evidence>
<dbReference type="GO" id="GO:0016747">
    <property type="term" value="F:acyltransferase activity, transferring groups other than amino-acyl groups"/>
    <property type="evidence" value="ECO:0007669"/>
    <property type="project" value="InterPro"/>
</dbReference>
<evidence type="ECO:0000256" key="2">
    <source>
        <dbReference type="ARBA" id="ARBA00023315"/>
    </source>
</evidence>
<organism evidence="4 5">
    <name type="scientific">Galactobacter caseinivorans</name>
    <dbReference type="NCBI Taxonomy" id="2676123"/>
    <lineage>
        <taxon>Bacteria</taxon>
        <taxon>Bacillati</taxon>
        <taxon>Actinomycetota</taxon>
        <taxon>Actinomycetes</taxon>
        <taxon>Micrococcales</taxon>
        <taxon>Micrococcaceae</taxon>
        <taxon>Galactobacter</taxon>
    </lineage>
</organism>
<dbReference type="PROSITE" id="PS51186">
    <property type="entry name" value="GNAT"/>
    <property type="match status" value="1"/>
</dbReference>
<dbReference type="SUPFAM" id="SSF55729">
    <property type="entry name" value="Acyl-CoA N-acyltransferases (Nat)"/>
    <property type="match status" value="1"/>
</dbReference>
<dbReference type="AlphaFoldDB" id="A0A496PJM1"/>